<dbReference type="EMBL" id="JABVEG010000001">
    <property type="protein sequence ID" value="NUI81264.1"/>
    <property type="molecule type" value="Genomic_DNA"/>
</dbReference>
<accession>A0ABX2LJY6</accession>
<dbReference type="RefSeq" id="WP_053028605.1">
    <property type="nucleotide sequence ID" value="NZ_CUEE01000001.1"/>
</dbReference>
<reference evidence="1 2" key="1">
    <citation type="submission" date="2020-06" db="EMBL/GenBank/DDBJ databases">
        <title>Staphylococcus borealis sp. nov. -A novel member of the Staphylococcaceae family isolated from skin and blood in humans.</title>
        <authorList>
            <person name="Pain M."/>
            <person name="Wolden R."/>
            <person name="Jaen-Luchoro D."/>
            <person name="Salva-Serra F."/>
            <person name="Iglesias B.P."/>
            <person name="Karlsson R."/>
            <person name="Klingenberg C."/>
            <person name="Cavanagh J.P."/>
        </authorList>
    </citation>
    <scope>NUCLEOTIDE SEQUENCE [LARGE SCALE GENOMIC DNA]</scope>
    <source>
        <strain evidence="1 2">58-22</strain>
    </source>
</reference>
<proteinExistence type="predicted"/>
<gene>
    <name evidence="1" type="ORF">HUN84_00620</name>
</gene>
<evidence type="ECO:0000313" key="2">
    <source>
        <dbReference type="Proteomes" id="UP000610527"/>
    </source>
</evidence>
<dbReference type="Proteomes" id="UP000610527">
    <property type="component" value="Unassembled WGS sequence"/>
</dbReference>
<protein>
    <recommendedName>
        <fullName evidence="3">Staphylococcal protein</fullName>
    </recommendedName>
</protein>
<evidence type="ECO:0000313" key="1">
    <source>
        <dbReference type="EMBL" id="NUI81264.1"/>
    </source>
</evidence>
<comment type="caution">
    <text evidence="1">The sequence shown here is derived from an EMBL/GenBank/DDBJ whole genome shotgun (WGS) entry which is preliminary data.</text>
</comment>
<organism evidence="1 2">
    <name type="scientific">Staphylococcus borealis</name>
    <dbReference type="NCBI Taxonomy" id="2742203"/>
    <lineage>
        <taxon>Bacteria</taxon>
        <taxon>Bacillati</taxon>
        <taxon>Bacillota</taxon>
        <taxon>Bacilli</taxon>
        <taxon>Bacillales</taxon>
        <taxon>Staphylococcaceae</taxon>
        <taxon>Staphylococcus</taxon>
    </lineage>
</organism>
<keyword evidence="2" id="KW-1185">Reference proteome</keyword>
<name>A0ABX2LJY6_9STAP</name>
<evidence type="ECO:0008006" key="3">
    <source>
        <dbReference type="Google" id="ProtNLM"/>
    </source>
</evidence>
<dbReference type="GeneID" id="74185097"/>
<sequence>MDQLTQIRQQLIVLLTHIEKIRYYYLMDDRYLNQEIDAYHTSIHHFSHDLALTLQNDANNSHTSPSLELKHAYNKLLNHLSSHPLHDFQQGTILIDLQQRQNQIHQTFVHLLNVFQ</sequence>